<name>A0ACC0NFK1_RHOML</name>
<dbReference type="Proteomes" id="UP001062846">
    <property type="component" value="Chromosome 6"/>
</dbReference>
<comment type="caution">
    <text evidence="1">The sequence shown here is derived from an EMBL/GenBank/DDBJ whole genome shotgun (WGS) entry which is preliminary data.</text>
</comment>
<keyword evidence="2" id="KW-1185">Reference proteome</keyword>
<evidence type="ECO:0000313" key="1">
    <source>
        <dbReference type="EMBL" id="KAI8551507.1"/>
    </source>
</evidence>
<sequence length="125" mass="13787">MRRIVLCSSEPSDCASDGSDLTSAMNSSRSLVAEMKSEPSGARSEGSKVRSTVLCTSPLLISIPRFITLQKPSRAELNSHTSTTIFATAFASLRWEIMKSYAVESSQELDRVLAEERMLESMRHL</sequence>
<accession>A0ACC0NFK1</accession>
<evidence type="ECO:0000313" key="2">
    <source>
        <dbReference type="Proteomes" id="UP001062846"/>
    </source>
</evidence>
<protein>
    <submittedName>
        <fullName evidence="1">Uncharacterized protein</fullName>
    </submittedName>
</protein>
<proteinExistence type="predicted"/>
<gene>
    <name evidence="1" type="ORF">RHMOL_Rhmol06G0192200</name>
</gene>
<organism evidence="1 2">
    <name type="scientific">Rhododendron molle</name>
    <name type="common">Chinese azalea</name>
    <name type="synonym">Azalea mollis</name>
    <dbReference type="NCBI Taxonomy" id="49168"/>
    <lineage>
        <taxon>Eukaryota</taxon>
        <taxon>Viridiplantae</taxon>
        <taxon>Streptophyta</taxon>
        <taxon>Embryophyta</taxon>
        <taxon>Tracheophyta</taxon>
        <taxon>Spermatophyta</taxon>
        <taxon>Magnoliopsida</taxon>
        <taxon>eudicotyledons</taxon>
        <taxon>Gunneridae</taxon>
        <taxon>Pentapetalae</taxon>
        <taxon>asterids</taxon>
        <taxon>Ericales</taxon>
        <taxon>Ericaceae</taxon>
        <taxon>Ericoideae</taxon>
        <taxon>Rhodoreae</taxon>
        <taxon>Rhododendron</taxon>
    </lineage>
</organism>
<reference evidence="1" key="1">
    <citation type="submission" date="2022-02" db="EMBL/GenBank/DDBJ databases">
        <title>Plant Genome Project.</title>
        <authorList>
            <person name="Zhang R.-G."/>
        </authorList>
    </citation>
    <scope>NUCLEOTIDE SEQUENCE</scope>
    <source>
        <strain evidence="1">AT1</strain>
    </source>
</reference>
<dbReference type="EMBL" id="CM046393">
    <property type="protein sequence ID" value="KAI8551507.1"/>
    <property type="molecule type" value="Genomic_DNA"/>
</dbReference>